<evidence type="ECO:0000313" key="1">
    <source>
        <dbReference type="EMBL" id="MFJ5445555.1"/>
    </source>
</evidence>
<dbReference type="InterPro" id="IPR021557">
    <property type="entry name" value="DUF3016"/>
</dbReference>
<gene>
    <name evidence="1" type="ORF">ACIKP9_04885</name>
</gene>
<organism evidence="1 2">
    <name type="scientific">Methylobacillus methanolivorans</name>
    <dbReference type="NCBI Taxonomy" id="1848927"/>
    <lineage>
        <taxon>Bacteria</taxon>
        <taxon>Pseudomonadati</taxon>
        <taxon>Pseudomonadota</taxon>
        <taxon>Betaproteobacteria</taxon>
        <taxon>Nitrosomonadales</taxon>
        <taxon>Methylophilaceae</taxon>
        <taxon>Methylobacillus</taxon>
    </lineage>
</organism>
<protein>
    <submittedName>
        <fullName evidence="1">DUF3016 domain-containing protein</fullName>
    </submittedName>
</protein>
<name>A0ABW8GJL4_9PROT</name>
<reference evidence="1 2" key="1">
    <citation type="submission" date="2024-11" db="EMBL/GenBank/DDBJ databases">
        <authorList>
            <person name="Kaparullina E.N."/>
            <person name="Delegan Y.A."/>
            <person name="Doronina N.V."/>
        </authorList>
    </citation>
    <scope>NUCLEOTIDE SEQUENCE [LARGE SCALE GENOMIC DNA]</scope>
    <source>
        <strain evidence="1 2">7sh_L</strain>
    </source>
</reference>
<evidence type="ECO:0000313" key="2">
    <source>
        <dbReference type="Proteomes" id="UP001617669"/>
    </source>
</evidence>
<comment type="caution">
    <text evidence="1">The sequence shown here is derived from an EMBL/GenBank/DDBJ whole genome shotgun (WGS) entry which is preliminary data.</text>
</comment>
<sequence length="173" mass="19718">MRHIRYIPVLLIFLYPGIGMLAAELPRQPVQIDYIQPERFTDIASTEHGPPNQSYLDQLSKHIMKKAASYLAEDEQLSIAITDIDMAGGFEPWNTPGNDIRMIRHIYPPRISLNYQLKNAEGNVLEQGDVRLTDLNYQFNSTLNSADTMRYEKALVDDWLAKLFAGRPAPRGD</sequence>
<accession>A0ABW8GJL4</accession>
<dbReference type="Pfam" id="PF11454">
    <property type="entry name" value="DUF3016"/>
    <property type="match status" value="1"/>
</dbReference>
<dbReference type="EMBL" id="JBIWXY010000001">
    <property type="protein sequence ID" value="MFJ5445555.1"/>
    <property type="molecule type" value="Genomic_DNA"/>
</dbReference>
<keyword evidence="2" id="KW-1185">Reference proteome</keyword>
<dbReference type="Proteomes" id="UP001617669">
    <property type="component" value="Unassembled WGS sequence"/>
</dbReference>
<proteinExistence type="predicted"/>
<dbReference type="RefSeq" id="WP_400880032.1">
    <property type="nucleotide sequence ID" value="NZ_JBIWXY010000001.1"/>
</dbReference>